<evidence type="ECO:0000313" key="10">
    <source>
        <dbReference type="WBParaSite" id="TCNE_0000867601-mRNA-1"/>
    </source>
</evidence>
<feature type="DNA-binding region" description="Homeobox" evidence="5">
    <location>
        <begin position="85"/>
        <end position="186"/>
    </location>
</feature>
<keyword evidence="3 5" id="KW-0371">Homeobox</keyword>
<dbReference type="EMBL" id="UYWY01019970">
    <property type="protein sequence ID" value="VDM39997.1"/>
    <property type="molecule type" value="Genomic_DNA"/>
</dbReference>
<dbReference type="Pfam" id="PF00046">
    <property type="entry name" value="Homeodomain"/>
    <property type="match status" value="1"/>
</dbReference>
<reference evidence="10" key="1">
    <citation type="submission" date="2016-06" db="UniProtKB">
        <authorList>
            <consortium name="WormBaseParasite"/>
        </authorList>
    </citation>
    <scope>IDENTIFICATION</scope>
</reference>
<dbReference type="SMART" id="SM00389">
    <property type="entry name" value="HOX"/>
    <property type="match status" value="1"/>
</dbReference>
<dbReference type="AlphaFoldDB" id="A0A183UJK6"/>
<dbReference type="Gene3D" id="1.10.10.60">
    <property type="entry name" value="Homeodomain-like"/>
    <property type="match status" value="1"/>
</dbReference>
<evidence type="ECO:0000256" key="3">
    <source>
        <dbReference type="ARBA" id="ARBA00023155"/>
    </source>
</evidence>
<sequence length="297" mass="33560">MTRELRSYFTFAIRPSQFQDQLKGKDLAHALSDFPYYPPLDASTVSASLRPIGDTSDGAFKKIKAESSSSVFASSLSSGPQVPARRRHRTTFTQEQLAELDAAFQKSHYPDIYVREELARITKLNEARIQMARRDGSNNEMNKIESFEHMRDFPSFLEAIVKRVPLFSFFLQVWFQNRRAKHRKQEKQLSKALVPQSMFPPQSGQIMRGPMYPPTAMSARAATESFWYQPYPVARPMTYPSTTPAYGSVSSTPGFGNPMASSTIGTFGTDPAEDFYQKSLALRMSCQPPTSNVQYQS</sequence>
<keyword evidence="9" id="KW-1185">Reference proteome</keyword>
<dbReference type="InterPro" id="IPR050649">
    <property type="entry name" value="Paired_Homeobox_TFs"/>
</dbReference>
<organism evidence="9 10">
    <name type="scientific">Toxocara canis</name>
    <name type="common">Canine roundworm</name>
    <dbReference type="NCBI Taxonomy" id="6265"/>
    <lineage>
        <taxon>Eukaryota</taxon>
        <taxon>Metazoa</taxon>
        <taxon>Ecdysozoa</taxon>
        <taxon>Nematoda</taxon>
        <taxon>Chromadorea</taxon>
        <taxon>Rhabditida</taxon>
        <taxon>Spirurina</taxon>
        <taxon>Ascaridomorpha</taxon>
        <taxon>Ascaridoidea</taxon>
        <taxon>Toxocaridae</taxon>
        <taxon>Toxocara</taxon>
    </lineage>
</organism>
<evidence type="ECO:0000313" key="9">
    <source>
        <dbReference type="Proteomes" id="UP000050794"/>
    </source>
</evidence>
<feature type="domain" description="Homeobox" evidence="7">
    <location>
        <begin position="83"/>
        <end position="185"/>
    </location>
</feature>
<dbReference type="GO" id="GO:0000981">
    <property type="term" value="F:DNA-binding transcription factor activity, RNA polymerase II-specific"/>
    <property type="evidence" value="ECO:0007669"/>
    <property type="project" value="InterPro"/>
</dbReference>
<reference evidence="8 9" key="2">
    <citation type="submission" date="2018-11" db="EMBL/GenBank/DDBJ databases">
        <authorList>
            <consortium name="Pathogen Informatics"/>
        </authorList>
    </citation>
    <scope>NUCLEOTIDE SEQUENCE [LARGE SCALE GENOMIC DNA]</scope>
</reference>
<proteinExistence type="predicted"/>
<dbReference type="CDD" id="cd00086">
    <property type="entry name" value="homeodomain"/>
    <property type="match status" value="1"/>
</dbReference>
<dbReference type="PANTHER" id="PTHR24329:SF577">
    <property type="entry name" value="HOMEOBOX PROTEIN UNC-42"/>
    <property type="match status" value="1"/>
</dbReference>
<dbReference type="PROSITE" id="PS50071">
    <property type="entry name" value="HOMEOBOX_2"/>
    <property type="match status" value="1"/>
</dbReference>
<evidence type="ECO:0000256" key="1">
    <source>
        <dbReference type="ARBA" id="ARBA00004123"/>
    </source>
</evidence>
<dbReference type="GO" id="GO:0005634">
    <property type="term" value="C:nucleus"/>
    <property type="evidence" value="ECO:0007669"/>
    <property type="project" value="UniProtKB-SubCell"/>
</dbReference>
<keyword evidence="4 5" id="KW-0539">Nucleus</keyword>
<dbReference type="InterPro" id="IPR001356">
    <property type="entry name" value="HD"/>
</dbReference>
<comment type="subcellular location">
    <subcellularLocation>
        <location evidence="1 5 6">Nucleus</location>
    </subcellularLocation>
</comment>
<accession>A0A183UJK6</accession>
<dbReference type="WBParaSite" id="TCNE_0000867601-mRNA-1">
    <property type="protein sequence ID" value="TCNE_0000867601-mRNA-1"/>
    <property type="gene ID" value="TCNE_0000867601"/>
</dbReference>
<evidence type="ECO:0000256" key="4">
    <source>
        <dbReference type="ARBA" id="ARBA00023242"/>
    </source>
</evidence>
<dbReference type="InterPro" id="IPR009057">
    <property type="entry name" value="Homeodomain-like_sf"/>
</dbReference>
<evidence type="ECO:0000313" key="8">
    <source>
        <dbReference type="EMBL" id="VDM39997.1"/>
    </source>
</evidence>
<dbReference type="PROSITE" id="PS00027">
    <property type="entry name" value="HOMEOBOX_1"/>
    <property type="match status" value="1"/>
</dbReference>
<name>A0A183UJK6_TOXCA</name>
<evidence type="ECO:0000259" key="7">
    <source>
        <dbReference type="PROSITE" id="PS50071"/>
    </source>
</evidence>
<dbReference type="SUPFAM" id="SSF46689">
    <property type="entry name" value="Homeodomain-like"/>
    <property type="match status" value="2"/>
</dbReference>
<dbReference type="Proteomes" id="UP000050794">
    <property type="component" value="Unassembled WGS sequence"/>
</dbReference>
<keyword evidence="2 5" id="KW-0238">DNA-binding</keyword>
<dbReference type="GO" id="GO:0000977">
    <property type="term" value="F:RNA polymerase II transcription regulatory region sequence-specific DNA binding"/>
    <property type="evidence" value="ECO:0007669"/>
    <property type="project" value="TreeGrafter"/>
</dbReference>
<gene>
    <name evidence="8" type="ORF">TCNE_LOCUS8676</name>
</gene>
<evidence type="ECO:0000256" key="6">
    <source>
        <dbReference type="RuleBase" id="RU000682"/>
    </source>
</evidence>
<dbReference type="InterPro" id="IPR017970">
    <property type="entry name" value="Homeobox_CS"/>
</dbReference>
<evidence type="ECO:0000256" key="5">
    <source>
        <dbReference type="PROSITE-ProRule" id="PRU00108"/>
    </source>
</evidence>
<dbReference type="PANTHER" id="PTHR24329">
    <property type="entry name" value="HOMEOBOX PROTEIN ARISTALESS"/>
    <property type="match status" value="1"/>
</dbReference>
<protein>
    <submittedName>
        <fullName evidence="10">Homeobox domain-containing protein</fullName>
    </submittedName>
</protein>
<evidence type="ECO:0000256" key="2">
    <source>
        <dbReference type="ARBA" id="ARBA00023125"/>
    </source>
</evidence>